<keyword evidence="7" id="KW-1015">Disulfide bond</keyword>
<evidence type="ECO:0000256" key="3">
    <source>
        <dbReference type="ARBA" id="ARBA00022714"/>
    </source>
</evidence>
<comment type="cofactor">
    <cofactor evidence="9">
        <name>[2Fe-2S] cluster</name>
        <dbReference type="ChEBI" id="CHEBI:190135"/>
    </cofactor>
</comment>
<dbReference type="InterPro" id="IPR006311">
    <property type="entry name" value="TAT_signal"/>
</dbReference>
<dbReference type="EMBL" id="JBHMAX010000001">
    <property type="protein sequence ID" value="MFB9730510.1"/>
    <property type="molecule type" value="Genomic_DNA"/>
</dbReference>
<comment type="caution">
    <text evidence="11">The sequence shown here is derived from an EMBL/GenBank/DDBJ whole genome shotgun (WGS) entry which is preliminary data.</text>
</comment>
<dbReference type="RefSeq" id="WP_141338745.1">
    <property type="nucleotide sequence ID" value="NZ_JBHMAX010000001.1"/>
</dbReference>
<keyword evidence="6" id="KW-0411">Iron-sulfur</keyword>
<dbReference type="InterPro" id="IPR017941">
    <property type="entry name" value="Rieske_2Fe-2S"/>
</dbReference>
<evidence type="ECO:0000313" key="11">
    <source>
        <dbReference type="EMBL" id="MFB9730510.1"/>
    </source>
</evidence>
<evidence type="ECO:0000256" key="7">
    <source>
        <dbReference type="ARBA" id="ARBA00023157"/>
    </source>
</evidence>
<name>A0ABV5UYB5_9MICO</name>
<evidence type="ECO:0000313" key="12">
    <source>
        <dbReference type="Proteomes" id="UP001589613"/>
    </source>
</evidence>
<dbReference type="InterPro" id="IPR014349">
    <property type="entry name" value="Rieske_Fe-S_prot"/>
</dbReference>
<keyword evidence="3" id="KW-0001">2Fe-2S</keyword>
<comment type="function">
    <text evidence="1">Iron-sulfur subunit of the cytochrome bc1 complex, an essential component of the respiratory electron transport chain required for ATP synthesis. The bc1 complex catalyzes the oxidation of menaquinol and the reduction of cytochrome c in the respiratory chain. The bc1 complex operates through a Q-cycle mechanism that couples electron transfer to generation of the proton gradient that drives ATP synthesis.</text>
</comment>
<dbReference type="Proteomes" id="UP001589613">
    <property type="component" value="Unassembled WGS sequence"/>
</dbReference>
<evidence type="ECO:0000256" key="6">
    <source>
        <dbReference type="ARBA" id="ARBA00023014"/>
    </source>
</evidence>
<dbReference type="CDD" id="cd03467">
    <property type="entry name" value="Rieske"/>
    <property type="match status" value="1"/>
</dbReference>
<keyword evidence="5" id="KW-0408">Iron</keyword>
<keyword evidence="12" id="KW-1185">Reference proteome</keyword>
<evidence type="ECO:0000259" key="10">
    <source>
        <dbReference type="PROSITE" id="PS51296"/>
    </source>
</evidence>
<dbReference type="PROSITE" id="PS51318">
    <property type="entry name" value="TAT"/>
    <property type="match status" value="1"/>
</dbReference>
<keyword evidence="4" id="KW-0479">Metal-binding</keyword>
<dbReference type="InterPro" id="IPR036922">
    <property type="entry name" value="Rieske_2Fe-2S_sf"/>
</dbReference>
<evidence type="ECO:0000256" key="9">
    <source>
        <dbReference type="ARBA" id="ARBA00034078"/>
    </source>
</evidence>
<dbReference type="InterPro" id="IPR005805">
    <property type="entry name" value="Rieske_Fe-S_prot_C"/>
</dbReference>
<protein>
    <recommendedName>
        <fullName evidence="2">Cytochrome bc1 complex Rieske iron-sulfur subunit</fullName>
    </recommendedName>
    <alternativeName>
        <fullName evidence="8">Cytochrome bc1 reductase complex subunit QcrA</fullName>
    </alternativeName>
</protein>
<dbReference type="PROSITE" id="PS51296">
    <property type="entry name" value="RIESKE"/>
    <property type="match status" value="1"/>
</dbReference>
<accession>A0ABV5UYB5</accession>
<sequence>MTCSSGAVRPPCAAPGRRTVLRAGGASALLLGAAPLLTGCSGEDKASPAVTEADGTVRVPAADTPVGGSTYYPDPKVIVSRTAEGGYVAFDAVCPHQGCATSERRDDQLVCPCHDSRFDPATGAVLSGPATTGLRTLTVEVDGEELLVRG</sequence>
<gene>
    <name evidence="11" type="ORF">ACFFN0_00435</name>
</gene>
<dbReference type="Pfam" id="PF00355">
    <property type="entry name" value="Rieske"/>
    <property type="match status" value="1"/>
</dbReference>
<dbReference type="Gene3D" id="2.102.10.10">
    <property type="entry name" value="Rieske [2Fe-2S] iron-sulphur domain"/>
    <property type="match status" value="1"/>
</dbReference>
<reference evidence="11 12" key="1">
    <citation type="submission" date="2024-09" db="EMBL/GenBank/DDBJ databases">
        <authorList>
            <person name="Sun Q."/>
            <person name="Mori K."/>
        </authorList>
    </citation>
    <scope>NUCLEOTIDE SEQUENCE [LARGE SCALE GENOMIC DNA]</scope>
    <source>
        <strain evidence="11 12">JCM 12763</strain>
    </source>
</reference>
<dbReference type="SUPFAM" id="SSF50022">
    <property type="entry name" value="ISP domain"/>
    <property type="match status" value="1"/>
</dbReference>
<evidence type="ECO:0000256" key="2">
    <source>
        <dbReference type="ARBA" id="ARBA00015816"/>
    </source>
</evidence>
<organism evidence="11 12">
    <name type="scientific">Ornithinimicrobium kibberense</name>
    <dbReference type="NCBI Taxonomy" id="282060"/>
    <lineage>
        <taxon>Bacteria</taxon>
        <taxon>Bacillati</taxon>
        <taxon>Actinomycetota</taxon>
        <taxon>Actinomycetes</taxon>
        <taxon>Micrococcales</taxon>
        <taxon>Ornithinimicrobiaceae</taxon>
        <taxon>Ornithinimicrobium</taxon>
    </lineage>
</organism>
<evidence type="ECO:0000256" key="5">
    <source>
        <dbReference type="ARBA" id="ARBA00023004"/>
    </source>
</evidence>
<dbReference type="PANTHER" id="PTHR10134">
    <property type="entry name" value="CYTOCHROME B-C1 COMPLEX SUBUNIT RIESKE, MITOCHONDRIAL"/>
    <property type="match status" value="1"/>
</dbReference>
<evidence type="ECO:0000256" key="8">
    <source>
        <dbReference type="ARBA" id="ARBA00029586"/>
    </source>
</evidence>
<feature type="domain" description="Rieske" evidence="10">
    <location>
        <begin position="56"/>
        <end position="148"/>
    </location>
</feature>
<evidence type="ECO:0000256" key="1">
    <source>
        <dbReference type="ARBA" id="ARBA00002494"/>
    </source>
</evidence>
<proteinExistence type="predicted"/>
<evidence type="ECO:0000256" key="4">
    <source>
        <dbReference type="ARBA" id="ARBA00022723"/>
    </source>
</evidence>
<dbReference type="PRINTS" id="PR00162">
    <property type="entry name" value="RIESKE"/>
</dbReference>